<dbReference type="CDD" id="cd06225">
    <property type="entry name" value="HAMP"/>
    <property type="match status" value="1"/>
</dbReference>
<dbReference type="GO" id="GO:0005524">
    <property type="term" value="F:ATP binding"/>
    <property type="evidence" value="ECO:0007669"/>
    <property type="project" value="UniProtKB-KW"/>
</dbReference>
<evidence type="ECO:0000256" key="7">
    <source>
        <dbReference type="ARBA" id="ARBA00022679"/>
    </source>
</evidence>
<keyword evidence="5" id="KW-1003">Cell membrane</keyword>
<evidence type="ECO:0000256" key="15">
    <source>
        <dbReference type="SAM" id="Phobius"/>
    </source>
</evidence>
<dbReference type="InterPro" id="IPR036097">
    <property type="entry name" value="HisK_dim/P_sf"/>
</dbReference>
<dbReference type="InterPro" id="IPR003594">
    <property type="entry name" value="HATPase_dom"/>
</dbReference>
<keyword evidence="10" id="KW-0418">Kinase</keyword>
<dbReference type="FunFam" id="3.30.565.10:FF:000006">
    <property type="entry name" value="Sensor histidine kinase WalK"/>
    <property type="match status" value="1"/>
</dbReference>
<protein>
    <recommendedName>
        <fullName evidence="4">histidine kinase</fullName>
        <ecNumber evidence="4">2.7.13.3</ecNumber>
    </recommendedName>
</protein>
<evidence type="ECO:0000256" key="2">
    <source>
        <dbReference type="ARBA" id="ARBA00004141"/>
    </source>
</evidence>
<keyword evidence="12 15" id="KW-1133">Transmembrane helix</keyword>
<dbReference type="InterPro" id="IPR050398">
    <property type="entry name" value="HssS/ArlS-like"/>
</dbReference>
<gene>
    <name evidence="18" type="ORF">U732_140</name>
</gene>
<dbReference type="Pfam" id="PF00672">
    <property type="entry name" value="HAMP"/>
    <property type="match status" value="1"/>
</dbReference>
<dbReference type="STRING" id="29341.RSJ17_18185"/>
<feature type="domain" description="Histidine kinase" evidence="16">
    <location>
        <begin position="143"/>
        <end position="356"/>
    </location>
</feature>
<dbReference type="InterPro" id="IPR003661">
    <property type="entry name" value="HisK_dim/P_dom"/>
</dbReference>
<keyword evidence="11" id="KW-0067">ATP-binding</keyword>
<dbReference type="InterPro" id="IPR005467">
    <property type="entry name" value="His_kinase_dom"/>
</dbReference>
<dbReference type="Gene3D" id="1.10.287.130">
    <property type="match status" value="1"/>
</dbReference>
<dbReference type="GO" id="GO:0000155">
    <property type="term" value="F:phosphorelay sensor kinase activity"/>
    <property type="evidence" value="ECO:0007669"/>
    <property type="project" value="InterPro"/>
</dbReference>
<evidence type="ECO:0000256" key="13">
    <source>
        <dbReference type="ARBA" id="ARBA00023012"/>
    </source>
</evidence>
<evidence type="ECO:0000256" key="4">
    <source>
        <dbReference type="ARBA" id="ARBA00012438"/>
    </source>
</evidence>
<dbReference type="PANTHER" id="PTHR45528:SF8">
    <property type="entry name" value="HISTIDINE KINASE"/>
    <property type="match status" value="1"/>
</dbReference>
<proteinExistence type="predicted"/>
<keyword evidence="8 15" id="KW-0812">Transmembrane</keyword>
<feature type="transmembrane region" description="Helical" evidence="15">
    <location>
        <begin position="51"/>
        <end position="75"/>
    </location>
</feature>
<dbReference type="RefSeq" id="WP_039635819.1">
    <property type="nucleotide sequence ID" value="NZ_AYSO01000020.1"/>
</dbReference>
<dbReference type="Pfam" id="PF00512">
    <property type="entry name" value="HisKA"/>
    <property type="match status" value="1"/>
</dbReference>
<evidence type="ECO:0000256" key="6">
    <source>
        <dbReference type="ARBA" id="ARBA00022553"/>
    </source>
</evidence>
<name>A0A0C1U151_9CLOT</name>
<feature type="transmembrane region" description="Helical" evidence="15">
    <location>
        <begin position="12"/>
        <end position="31"/>
    </location>
</feature>
<comment type="catalytic activity">
    <reaction evidence="1">
        <text>ATP + protein L-histidine = ADP + protein N-phospho-L-histidine.</text>
        <dbReference type="EC" id="2.7.13.3"/>
    </reaction>
</comment>
<sequence>MKNFIKSKLSIKLSIVVIISFIIAVFSTEIFSRNTFYPYITNNRENIDVSMYNFIVSMIFLEGMLTFIIVFYLIINKKINYIKHISEKVGEIAKGNIGYTIDVKGNDEIAELCNSINIMSLELKEKFDKERENERIKNDLIINVSHDLRTPLTSIIGYLEIIKDKKYKDEKSMEQYIKSAYNTSTKMKKLVNELFEYTKLYNADFKLRKIDVDLASLINQIAGEYIPIFEQNNLILEQKIEDIELKASIDVDQFMRVLDNFLTNALKYAYKPSKVLIEATKVENKVKITVKNKGDNISEDEINKIFDKFYKIDKSRKDSLNGSGIGLSIAKKIMNLHEGKIWAECKDNIISFSIII</sequence>
<keyword evidence="13" id="KW-0902">Two-component regulatory system</keyword>
<dbReference type="FunFam" id="1.10.287.130:FF:000008">
    <property type="entry name" value="Two-component sensor histidine kinase"/>
    <property type="match status" value="1"/>
</dbReference>
<evidence type="ECO:0000256" key="12">
    <source>
        <dbReference type="ARBA" id="ARBA00022989"/>
    </source>
</evidence>
<dbReference type="PROSITE" id="PS50109">
    <property type="entry name" value="HIS_KIN"/>
    <property type="match status" value="1"/>
</dbReference>
<dbReference type="SMART" id="SM00387">
    <property type="entry name" value="HATPase_c"/>
    <property type="match status" value="1"/>
</dbReference>
<dbReference type="PRINTS" id="PR00344">
    <property type="entry name" value="BCTRLSENSOR"/>
</dbReference>
<evidence type="ECO:0000256" key="11">
    <source>
        <dbReference type="ARBA" id="ARBA00022840"/>
    </source>
</evidence>
<dbReference type="Gene3D" id="3.30.565.10">
    <property type="entry name" value="Histidine kinase-like ATPase, C-terminal domain"/>
    <property type="match status" value="1"/>
</dbReference>
<evidence type="ECO:0000259" key="16">
    <source>
        <dbReference type="PROSITE" id="PS50109"/>
    </source>
</evidence>
<organism evidence="18 19">
    <name type="scientific">Clostridium argentinense CDC 2741</name>
    <dbReference type="NCBI Taxonomy" id="1418104"/>
    <lineage>
        <taxon>Bacteria</taxon>
        <taxon>Bacillati</taxon>
        <taxon>Bacillota</taxon>
        <taxon>Clostridia</taxon>
        <taxon>Eubacteriales</taxon>
        <taxon>Clostridiaceae</taxon>
        <taxon>Clostridium</taxon>
    </lineage>
</organism>
<evidence type="ECO:0000313" key="18">
    <source>
        <dbReference type="EMBL" id="KIE45233.1"/>
    </source>
</evidence>
<dbReference type="SMART" id="SM00388">
    <property type="entry name" value="HisKA"/>
    <property type="match status" value="1"/>
</dbReference>
<feature type="domain" description="HAMP" evidence="17">
    <location>
        <begin position="82"/>
        <end position="128"/>
    </location>
</feature>
<dbReference type="OrthoDB" id="9792991at2"/>
<evidence type="ECO:0000259" key="17">
    <source>
        <dbReference type="PROSITE" id="PS50885"/>
    </source>
</evidence>
<evidence type="ECO:0000256" key="8">
    <source>
        <dbReference type="ARBA" id="ARBA00022692"/>
    </source>
</evidence>
<dbReference type="Proteomes" id="UP000031366">
    <property type="component" value="Unassembled WGS sequence"/>
</dbReference>
<dbReference type="SUPFAM" id="SSF47384">
    <property type="entry name" value="Homodimeric domain of signal transducing histidine kinase"/>
    <property type="match status" value="1"/>
</dbReference>
<comment type="caution">
    <text evidence="18">The sequence shown here is derived from an EMBL/GenBank/DDBJ whole genome shotgun (WGS) entry which is preliminary data.</text>
</comment>
<dbReference type="EMBL" id="AYSO01000020">
    <property type="protein sequence ID" value="KIE45233.1"/>
    <property type="molecule type" value="Genomic_DNA"/>
</dbReference>
<keyword evidence="9" id="KW-0547">Nucleotide-binding</keyword>
<keyword evidence="6" id="KW-0597">Phosphoprotein</keyword>
<evidence type="ECO:0000256" key="9">
    <source>
        <dbReference type="ARBA" id="ARBA00022741"/>
    </source>
</evidence>
<evidence type="ECO:0000256" key="10">
    <source>
        <dbReference type="ARBA" id="ARBA00022777"/>
    </source>
</evidence>
<dbReference type="GO" id="GO:0005886">
    <property type="term" value="C:plasma membrane"/>
    <property type="evidence" value="ECO:0007669"/>
    <property type="project" value="UniProtKB-SubCell"/>
</dbReference>
<evidence type="ECO:0000313" key="19">
    <source>
        <dbReference type="Proteomes" id="UP000031366"/>
    </source>
</evidence>
<keyword evidence="19" id="KW-1185">Reference proteome</keyword>
<dbReference type="EC" id="2.7.13.3" evidence="4"/>
<evidence type="ECO:0000256" key="5">
    <source>
        <dbReference type="ARBA" id="ARBA00022475"/>
    </source>
</evidence>
<comment type="subcellular location">
    <subcellularLocation>
        <location evidence="3">Cell membrane</location>
    </subcellularLocation>
    <subcellularLocation>
        <location evidence="2">Membrane</location>
        <topology evidence="2">Multi-pass membrane protein</topology>
    </subcellularLocation>
</comment>
<evidence type="ECO:0000256" key="14">
    <source>
        <dbReference type="ARBA" id="ARBA00023136"/>
    </source>
</evidence>
<dbReference type="PROSITE" id="PS50885">
    <property type="entry name" value="HAMP"/>
    <property type="match status" value="1"/>
</dbReference>
<dbReference type="SUPFAM" id="SSF55874">
    <property type="entry name" value="ATPase domain of HSP90 chaperone/DNA topoisomerase II/histidine kinase"/>
    <property type="match status" value="1"/>
</dbReference>
<dbReference type="AlphaFoldDB" id="A0A0C1U151"/>
<dbReference type="InterPro" id="IPR036890">
    <property type="entry name" value="HATPase_C_sf"/>
</dbReference>
<evidence type="ECO:0000256" key="3">
    <source>
        <dbReference type="ARBA" id="ARBA00004236"/>
    </source>
</evidence>
<dbReference type="SUPFAM" id="SSF158472">
    <property type="entry name" value="HAMP domain-like"/>
    <property type="match status" value="1"/>
</dbReference>
<keyword evidence="7" id="KW-0808">Transferase</keyword>
<dbReference type="Gene3D" id="6.10.340.10">
    <property type="match status" value="1"/>
</dbReference>
<keyword evidence="14 15" id="KW-0472">Membrane</keyword>
<evidence type="ECO:0000256" key="1">
    <source>
        <dbReference type="ARBA" id="ARBA00000085"/>
    </source>
</evidence>
<dbReference type="Pfam" id="PF02518">
    <property type="entry name" value="HATPase_c"/>
    <property type="match status" value="1"/>
</dbReference>
<reference evidence="18 19" key="1">
    <citation type="journal article" date="2015" name="Infect. Genet. Evol.">
        <title>Genomic sequences of six botulinum neurotoxin-producing strains representing three clostridial species illustrate the mobility and diversity of botulinum neurotoxin genes.</title>
        <authorList>
            <person name="Smith T.J."/>
            <person name="Hill K.K."/>
            <person name="Xie G."/>
            <person name="Foley B.T."/>
            <person name="Williamson C.H."/>
            <person name="Foster J.T."/>
            <person name="Johnson S.L."/>
            <person name="Chertkov O."/>
            <person name="Teshima H."/>
            <person name="Gibbons H.S."/>
            <person name="Johnsky L.A."/>
            <person name="Karavis M.A."/>
            <person name="Smith L.A."/>
        </authorList>
    </citation>
    <scope>NUCLEOTIDE SEQUENCE [LARGE SCALE GENOMIC DNA]</scope>
    <source>
        <strain evidence="18 19">CDC 2741</strain>
    </source>
</reference>
<accession>A0A0C1U151</accession>
<dbReference type="CDD" id="cd00082">
    <property type="entry name" value="HisKA"/>
    <property type="match status" value="1"/>
</dbReference>
<dbReference type="InterPro" id="IPR004358">
    <property type="entry name" value="Sig_transdc_His_kin-like_C"/>
</dbReference>
<dbReference type="PANTHER" id="PTHR45528">
    <property type="entry name" value="SENSOR HISTIDINE KINASE CPXA"/>
    <property type="match status" value="1"/>
</dbReference>
<dbReference type="InterPro" id="IPR003660">
    <property type="entry name" value="HAMP_dom"/>
</dbReference>